<dbReference type="PANTHER" id="PTHR35535:SF1">
    <property type="entry name" value="HEAT SHOCK PROTEIN HSLJ"/>
    <property type="match status" value="1"/>
</dbReference>
<dbReference type="EMBL" id="JAAIKD010000001">
    <property type="protein sequence ID" value="NEV92618.1"/>
    <property type="molecule type" value="Genomic_DNA"/>
</dbReference>
<dbReference type="AlphaFoldDB" id="A0A6B3QY82"/>
<dbReference type="InterPro" id="IPR053147">
    <property type="entry name" value="Hsp_HslJ-like"/>
</dbReference>
<dbReference type="Pfam" id="PF03724">
    <property type="entry name" value="META"/>
    <property type="match status" value="1"/>
</dbReference>
<accession>A0A6B3QY82</accession>
<evidence type="ECO:0000313" key="3">
    <source>
        <dbReference type="Proteomes" id="UP000478505"/>
    </source>
</evidence>
<dbReference type="Gene3D" id="2.40.128.270">
    <property type="match status" value="1"/>
</dbReference>
<comment type="caution">
    <text evidence="2">The sequence shown here is derived from an EMBL/GenBank/DDBJ whole genome shotgun (WGS) entry which is preliminary data.</text>
</comment>
<sequence length="143" mass="16065">MRPMFHTKLGIMVLSIGMMLGSCKAQKMTSDQLLAQDYKITQMGDRQVSESELSLSVNPENSTVSGFAGCNQYTYTYKLKDGNFDLGFARATKMYCDDAMKLENLFFKTMASVTSFENSKEAIHLKDKNGEIVIKAKKKNESE</sequence>
<organism evidence="2 3">
    <name type="scientific">Psychroflexus aurantiacus</name>
    <dbReference type="NCBI Taxonomy" id="2709310"/>
    <lineage>
        <taxon>Bacteria</taxon>
        <taxon>Pseudomonadati</taxon>
        <taxon>Bacteroidota</taxon>
        <taxon>Flavobacteriia</taxon>
        <taxon>Flavobacteriales</taxon>
        <taxon>Flavobacteriaceae</taxon>
        <taxon>Psychroflexus</taxon>
    </lineage>
</organism>
<protein>
    <submittedName>
        <fullName evidence="2">META domain-containing protein</fullName>
    </submittedName>
</protein>
<dbReference type="RefSeq" id="WP_164003211.1">
    <property type="nucleotide sequence ID" value="NZ_JAAIKD010000001.1"/>
</dbReference>
<dbReference type="InterPro" id="IPR038670">
    <property type="entry name" value="HslJ-like_sf"/>
</dbReference>
<dbReference type="Proteomes" id="UP000478505">
    <property type="component" value="Unassembled WGS sequence"/>
</dbReference>
<feature type="domain" description="DUF306" evidence="1">
    <location>
        <begin position="32"/>
        <end position="133"/>
    </location>
</feature>
<gene>
    <name evidence="2" type="ORF">G3567_00460</name>
</gene>
<dbReference type="PROSITE" id="PS51257">
    <property type="entry name" value="PROKAR_LIPOPROTEIN"/>
    <property type="match status" value="1"/>
</dbReference>
<keyword evidence="3" id="KW-1185">Reference proteome</keyword>
<dbReference type="InterPro" id="IPR005184">
    <property type="entry name" value="DUF306_Meta_HslJ"/>
</dbReference>
<reference evidence="2 3" key="1">
    <citation type="submission" date="2020-02" db="EMBL/GenBank/DDBJ databases">
        <title>Flavobacteriaceae Psychroflexus bacterium YR1-1, complete genome.</title>
        <authorList>
            <person name="Li Y."/>
            <person name="Wu S."/>
        </authorList>
    </citation>
    <scope>NUCLEOTIDE SEQUENCE [LARGE SCALE GENOMIC DNA]</scope>
    <source>
        <strain evidence="2 3">YR1-1</strain>
    </source>
</reference>
<proteinExistence type="predicted"/>
<dbReference type="PANTHER" id="PTHR35535">
    <property type="entry name" value="HEAT SHOCK PROTEIN HSLJ"/>
    <property type="match status" value="1"/>
</dbReference>
<evidence type="ECO:0000259" key="1">
    <source>
        <dbReference type="Pfam" id="PF03724"/>
    </source>
</evidence>
<evidence type="ECO:0000313" key="2">
    <source>
        <dbReference type="EMBL" id="NEV92618.1"/>
    </source>
</evidence>
<name>A0A6B3QY82_9FLAO</name>